<comment type="caution">
    <text evidence="10">Lacks conserved residue(s) required for the propagation of feature annotation.</text>
</comment>
<feature type="transmembrane region" description="Helical" evidence="10">
    <location>
        <begin position="205"/>
        <end position="225"/>
    </location>
</feature>
<dbReference type="GO" id="GO:0042761">
    <property type="term" value="P:very long-chain fatty acid biosynthetic process"/>
    <property type="evidence" value="ECO:0007669"/>
    <property type="project" value="TreeGrafter"/>
</dbReference>
<reference evidence="12" key="1">
    <citation type="submission" date="2025-08" db="UniProtKB">
        <authorList>
            <consortium name="RefSeq"/>
        </authorList>
    </citation>
    <scope>IDENTIFICATION</scope>
    <source>
        <tissue evidence="12">Muscle</tissue>
    </source>
</reference>
<evidence type="ECO:0000256" key="8">
    <source>
        <dbReference type="ARBA" id="ARBA00023136"/>
    </source>
</evidence>
<keyword evidence="8 10" id="KW-0472">Membrane</keyword>
<dbReference type="GeneID" id="117213016"/>
<dbReference type="PANTHER" id="PTHR11157">
    <property type="entry name" value="FATTY ACID ACYL TRANSFERASE-RELATED"/>
    <property type="match status" value="1"/>
</dbReference>
<name>A0A6P8NHT1_9HYME</name>
<evidence type="ECO:0000313" key="11">
    <source>
        <dbReference type="Proteomes" id="UP000515164"/>
    </source>
</evidence>
<evidence type="ECO:0000256" key="2">
    <source>
        <dbReference type="ARBA" id="ARBA00022516"/>
    </source>
</evidence>
<sequence length="242" mass="27692">MVKYLDVTSTTFPMESSILRGSVLGRLLFSIYTVTDLPTSTEITIATFADDTALLASHAVTSHGTAKCNYILSSHLTQDPVFGFWSWTFALSKLVEFGDTAFIVLRKQPLIFLHWYHHVTVLLYTWFSYAEATGNGKWFGLVNSFVHAWMYSYYALKAMRFNIPKWVAMFVTTLQLSQMVVGCILTASAYYYVHSAQVECHVTPLNIKLAMLMYLSYFILFARFFQQAYLSNKHIKKIGKKD</sequence>
<evidence type="ECO:0000256" key="10">
    <source>
        <dbReference type="RuleBase" id="RU361115"/>
    </source>
</evidence>
<dbReference type="GO" id="GO:0005789">
    <property type="term" value="C:endoplasmic reticulum membrane"/>
    <property type="evidence" value="ECO:0007669"/>
    <property type="project" value="TreeGrafter"/>
</dbReference>
<dbReference type="InterPro" id="IPR030457">
    <property type="entry name" value="ELO_CS"/>
</dbReference>
<keyword evidence="9 10" id="KW-0275">Fatty acid biosynthesis</keyword>
<dbReference type="Pfam" id="PF01151">
    <property type="entry name" value="ELO"/>
    <property type="match status" value="1"/>
</dbReference>
<evidence type="ECO:0000256" key="4">
    <source>
        <dbReference type="ARBA" id="ARBA00022692"/>
    </source>
</evidence>
<dbReference type="GO" id="GO:0019367">
    <property type="term" value="P:fatty acid elongation, saturated fatty acid"/>
    <property type="evidence" value="ECO:0007669"/>
    <property type="project" value="TreeGrafter"/>
</dbReference>
<dbReference type="EC" id="2.3.1.199" evidence="10"/>
<dbReference type="AlphaFoldDB" id="A0A6P8NHT1"/>
<dbReference type="GO" id="GO:0030148">
    <property type="term" value="P:sphingolipid biosynthetic process"/>
    <property type="evidence" value="ECO:0007669"/>
    <property type="project" value="TreeGrafter"/>
</dbReference>
<keyword evidence="2 10" id="KW-0444">Lipid biosynthesis</keyword>
<keyword evidence="5 10" id="KW-0276">Fatty acid metabolism</keyword>
<dbReference type="GO" id="GO:0034625">
    <property type="term" value="P:fatty acid elongation, monounsaturated fatty acid"/>
    <property type="evidence" value="ECO:0007669"/>
    <property type="project" value="TreeGrafter"/>
</dbReference>
<dbReference type="KEGG" id="bbif:117213016"/>
<dbReference type="InterPro" id="IPR002076">
    <property type="entry name" value="ELO_fam"/>
</dbReference>
<organism evidence="11 12">
    <name type="scientific">Bombus bifarius</name>
    <dbReference type="NCBI Taxonomy" id="103933"/>
    <lineage>
        <taxon>Eukaryota</taxon>
        <taxon>Metazoa</taxon>
        <taxon>Ecdysozoa</taxon>
        <taxon>Arthropoda</taxon>
        <taxon>Hexapoda</taxon>
        <taxon>Insecta</taxon>
        <taxon>Pterygota</taxon>
        <taxon>Neoptera</taxon>
        <taxon>Endopterygota</taxon>
        <taxon>Hymenoptera</taxon>
        <taxon>Apocrita</taxon>
        <taxon>Aculeata</taxon>
        <taxon>Apoidea</taxon>
        <taxon>Anthophila</taxon>
        <taxon>Apidae</taxon>
        <taxon>Bombus</taxon>
        <taxon>Pyrobombus</taxon>
    </lineage>
</organism>
<feature type="transmembrane region" description="Helical" evidence="10">
    <location>
        <begin position="166"/>
        <end position="193"/>
    </location>
</feature>
<comment type="catalytic activity">
    <reaction evidence="10">
        <text>a very-long-chain acyl-CoA + malonyl-CoA + H(+) = a very-long-chain 3-oxoacyl-CoA + CO2 + CoA</text>
        <dbReference type="Rhea" id="RHEA:32727"/>
        <dbReference type="ChEBI" id="CHEBI:15378"/>
        <dbReference type="ChEBI" id="CHEBI:16526"/>
        <dbReference type="ChEBI" id="CHEBI:57287"/>
        <dbReference type="ChEBI" id="CHEBI:57384"/>
        <dbReference type="ChEBI" id="CHEBI:90725"/>
        <dbReference type="ChEBI" id="CHEBI:90736"/>
        <dbReference type="EC" id="2.3.1.199"/>
    </reaction>
</comment>
<dbReference type="GO" id="GO:0034626">
    <property type="term" value="P:fatty acid elongation, polyunsaturated fatty acid"/>
    <property type="evidence" value="ECO:0007669"/>
    <property type="project" value="TreeGrafter"/>
</dbReference>
<evidence type="ECO:0000313" key="12">
    <source>
        <dbReference type="RefSeq" id="XP_033314117.1"/>
    </source>
</evidence>
<dbReference type="GO" id="GO:0009922">
    <property type="term" value="F:fatty acid elongase activity"/>
    <property type="evidence" value="ECO:0007669"/>
    <property type="project" value="UniProtKB-EC"/>
</dbReference>
<evidence type="ECO:0000256" key="1">
    <source>
        <dbReference type="ARBA" id="ARBA00004141"/>
    </source>
</evidence>
<comment type="similarity">
    <text evidence="10">Belongs to the ELO family.</text>
</comment>
<keyword evidence="6 10" id="KW-1133">Transmembrane helix</keyword>
<comment type="subcellular location">
    <subcellularLocation>
        <location evidence="1">Membrane</location>
        <topology evidence="1">Multi-pass membrane protein</topology>
    </subcellularLocation>
</comment>
<keyword evidence="3 10" id="KW-0808">Transferase</keyword>
<proteinExistence type="inferred from homology"/>
<evidence type="ECO:0000256" key="6">
    <source>
        <dbReference type="ARBA" id="ARBA00022989"/>
    </source>
</evidence>
<evidence type="ECO:0000256" key="5">
    <source>
        <dbReference type="ARBA" id="ARBA00022832"/>
    </source>
</evidence>
<dbReference type="Proteomes" id="UP000515164">
    <property type="component" value="Unplaced"/>
</dbReference>
<dbReference type="RefSeq" id="XP_033314117.1">
    <property type="nucleotide sequence ID" value="XM_033458226.1"/>
</dbReference>
<keyword evidence="7 10" id="KW-0443">Lipid metabolism</keyword>
<evidence type="ECO:0000256" key="3">
    <source>
        <dbReference type="ARBA" id="ARBA00022679"/>
    </source>
</evidence>
<dbReference type="PANTHER" id="PTHR11157:SF17">
    <property type="entry name" value="ELONGATION OF VERY LONG CHAIN FATTY ACIDS PROTEIN 6"/>
    <property type="match status" value="1"/>
</dbReference>
<keyword evidence="4 10" id="KW-0812">Transmembrane</keyword>
<accession>A0A6P8NHT1</accession>
<gene>
    <name evidence="12" type="primary">LOC117213016</name>
</gene>
<protein>
    <recommendedName>
        <fullName evidence="10">Elongation of very long chain fatty acids protein</fullName>
        <ecNumber evidence="10">2.3.1.199</ecNumber>
    </recommendedName>
    <alternativeName>
        <fullName evidence="10">Very-long-chain 3-oxoacyl-CoA synthase</fullName>
    </alternativeName>
</protein>
<dbReference type="PROSITE" id="PS01188">
    <property type="entry name" value="ELO"/>
    <property type="match status" value="1"/>
</dbReference>
<evidence type="ECO:0000256" key="9">
    <source>
        <dbReference type="ARBA" id="ARBA00023160"/>
    </source>
</evidence>
<keyword evidence="11" id="KW-1185">Reference proteome</keyword>
<evidence type="ECO:0000256" key="7">
    <source>
        <dbReference type="ARBA" id="ARBA00023098"/>
    </source>
</evidence>